<keyword evidence="1" id="KW-1133">Transmembrane helix</keyword>
<sequence>MAQATTPCCWGVPPLGQSSCRVVLPPLGAVAMAGLVAQYARAPCRVCVQDMLFFGVVYYALATCGAAGCTLLGVGGVHVPGMFELVLVCALVPCHFQAVIVRLLQRPPNH</sequence>
<dbReference type="EMBL" id="HBGQ01104528">
    <property type="protein sequence ID" value="CAD9546958.1"/>
    <property type="molecule type" value="Transcribed_RNA"/>
</dbReference>
<keyword evidence="1" id="KW-0812">Transmembrane</keyword>
<dbReference type="AlphaFoldDB" id="A0A7S2JG74"/>
<keyword evidence="1" id="KW-0472">Membrane</keyword>
<reference evidence="2" key="1">
    <citation type="submission" date="2021-01" db="EMBL/GenBank/DDBJ databases">
        <authorList>
            <person name="Corre E."/>
            <person name="Pelletier E."/>
            <person name="Niang G."/>
            <person name="Scheremetjew M."/>
            <person name="Finn R."/>
            <person name="Kale V."/>
            <person name="Holt S."/>
            <person name="Cochrane G."/>
            <person name="Meng A."/>
            <person name="Brown T."/>
            <person name="Cohen L."/>
        </authorList>
    </citation>
    <scope>NUCLEOTIDE SEQUENCE</scope>
    <source>
        <strain evidence="2">CCMP2222</strain>
    </source>
</reference>
<name>A0A7S2JG74_9DINO</name>
<feature type="transmembrane region" description="Helical" evidence="1">
    <location>
        <begin position="85"/>
        <end position="104"/>
    </location>
</feature>
<evidence type="ECO:0000313" key="2">
    <source>
        <dbReference type="EMBL" id="CAD9546958.1"/>
    </source>
</evidence>
<evidence type="ECO:0000256" key="1">
    <source>
        <dbReference type="SAM" id="Phobius"/>
    </source>
</evidence>
<protein>
    <submittedName>
        <fullName evidence="2">Uncharacterized protein</fullName>
    </submittedName>
</protein>
<organism evidence="2">
    <name type="scientific">Alexandrium andersonii</name>
    <dbReference type="NCBI Taxonomy" id="327968"/>
    <lineage>
        <taxon>Eukaryota</taxon>
        <taxon>Sar</taxon>
        <taxon>Alveolata</taxon>
        <taxon>Dinophyceae</taxon>
        <taxon>Gonyaulacales</taxon>
        <taxon>Pyrocystaceae</taxon>
        <taxon>Alexandrium</taxon>
    </lineage>
</organism>
<accession>A0A7S2JG74</accession>
<feature type="transmembrane region" description="Helical" evidence="1">
    <location>
        <begin position="52"/>
        <end position="79"/>
    </location>
</feature>
<proteinExistence type="predicted"/>
<gene>
    <name evidence="2" type="ORF">AAND1436_LOCUS50010</name>
</gene>